<dbReference type="OrthoDB" id="9962296at2"/>
<evidence type="ECO:0000256" key="1">
    <source>
        <dbReference type="SAM" id="Coils"/>
    </source>
</evidence>
<keyword evidence="4" id="KW-1185">Reference proteome</keyword>
<protein>
    <submittedName>
        <fullName evidence="3">Uncharacterized protein</fullName>
    </submittedName>
</protein>
<keyword evidence="1" id="KW-0175">Coiled coil</keyword>
<gene>
    <name evidence="3" type="ORF">HFN_0644</name>
</gene>
<dbReference type="EMBL" id="BASD01000001">
    <property type="protein sequence ID" value="GAD17829.1"/>
    <property type="molecule type" value="Genomic_DNA"/>
</dbReference>
<reference evidence="3 4" key="1">
    <citation type="journal article" date="2013" name="Genome Announc.">
        <title>Draft Genome Sequence of Helicobacter fennelliae Strain MRY12-0050, Isolated from a Bacteremia Patient.</title>
        <authorList>
            <person name="Rimbara E."/>
            <person name="Matsui M."/>
            <person name="Mori S."/>
            <person name="Suzuki S."/>
            <person name="Suzuki M."/>
            <person name="Kim H."/>
            <person name="Sekizuka T."/>
            <person name="Kuroda M."/>
            <person name="Shibayama K."/>
        </authorList>
    </citation>
    <scope>NUCLEOTIDE SEQUENCE [LARGE SCALE GENOMIC DNA]</scope>
    <source>
        <strain evidence="3 4">MRY12-0050</strain>
    </source>
</reference>
<name>T1CM84_9HELI</name>
<organism evidence="3 4">
    <name type="scientific">Helicobacter fennelliae MRY12-0050</name>
    <dbReference type="NCBI Taxonomy" id="1325130"/>
    <lineage>
        <taxon>Bacteria</taxon>
        <taxon>Pseudomonadati</taxon>
        <taxon>Campylobacterota</taxon>
        <taxon>Epsilonproteobacteria</taxon>
        <taxon>Campylobacterales</taxon>
        <taxon>Helicobacteraceae</taxon>
        <taxon>Helicobacter</taxon>
    </lineage>
</organism>
<feature type="coiled-coil region" evidence="1">
    <location>
        <begin position="4"/>
        <end position="31"/>
    </location>
</feature>
<evidence type="ECO:0000313" key="3">
    <source>
        <dbReference type="EMBL" id="GAD17829.1"/>
    </source>
</evidence>
<accession>T1CM84</accession>
<dbReference type="AlphaFoldDB" id="T1CM84"/>
<dbReference type="STRING" id="1325130.HFN_0644"/>
<proteinExistence type="predicted"/>
<keyword evidence="2" id="KW-0812">Transmembrane</keyword>
<dbReference type="RefSeq" id="WP_023945965.1">
    <property type="nucleotide sequence ID" value="NZ_BASD01000001.1"/>
</dbReference>
<feature type="transmembrane region" description="Helical" evidence="2">
    <location>
        <begin position="123"/>
        <end position="145"/>
    </location>
</feature>
<dbReference type="Proteomes" id="UP000018143">
    <property type="component" value="Unassembled WGS sequence"/>
</dbReference>
<sequence length="152" mass="17397">MDYYQKVEKLNEQLTELTLALQKEVKELKEDTLVNAQHIKVLKQKNIKNLGVVNDKLKEHIDATADLAEDLGQMSEEKENNNYASFLKSLLESDFKALQSEMLEESKREILNAKTSNNTKGSFSFGIIFNILSLVSFVLIVFISVKYKLFFG</sequence>
<keyword evidence="2" id="KW-1133">Transmembrane helix</keyword>
<comment type="caution">
    <text evidence="3">The sequence shown here is derived from an EMBL/GenBank/DDBJ whole genome shotgun (WGS) entry which is preliminary data.</text>
</comment>
<evidence type="ECO:0000313" key="4">
    <source>
        <dbReference type="Proteomes" id="UP000018143"/>
    </source>
</evidence>
<evidence type="ECO:0000256" key="2">
    <source>
        <dbReference type="SAM" id="Phobius"/>
    </source>
</evidence>
<keyword evidence="2" id="KW-0472">Membrane</keyword>